<dbReference type="Proteomes" id="UP001596267">
    <property type="component" value="Unassembled WGS sequence"/>
</dbReference>
<comment type="caution">
    <text evidence="1">The sequence shown here is derived from an EMBL/GenBank/DDBJ whole genome shotgun (WGS) entry which is preliminary data.</text>
</comment>
<evidence type="ECO:0000313" key="2">
    <source>
        <dbReference type="Proteomes" id="UP001596267"/>
    </source>
</evidence>
<proteinExistence type="predicted"/>
<keyword evidence="2" id="KW-1185">Reference proteome</keyword>
<gene>
    <name evidence="1" type="ORF">ACFP7A_01280</name>
</gene>
<accession>A0ABW1WD61</accession>
<sequence>MAKKFSELLIDKSQADKITPLMIAQNIMDAVKSGEVKNIIAVMENDDNQIHYVNNTMPYPRAVGLMEMGKDKLIEDAYEF</sequence>
<reference evidence="2" key="1">
    <citation type="journal article" date="2019" name="Int. J. Syst. Evol. Microbiol.">
        <title>The Global Catalogue of Microorganisms (GCM) 10K type strain sequencing project: providing services to taxonomists for standard genome sequencing and annotation.</title>
        <authorList>
            <consortium name="The Broad Institute Genomics Platform"/>
            <consortium name="The Broad Institute Genome Sequencing Center for Infectious Disease"/>
            <person name="Wu L."/>
            <person name="Ma J."/>
        </authorList>
    </citation>
    <scope>NUCLEOTIDE SEQUENCE [LARGE SCALE GENOMIC DNA]</scope>
    <source>
        <strain evidence="2">CCUG 42001</strain>
    </source>
</reference>
<protein>
    <submittedName>
        <fullName evidence="1">Uncharacterized protein</fullName>
    </submittedName>
</protein>
<dbReference type="RefSeq" id="WP_253077327.1">
    <property type="nucleotide sequence ID" value="NZ_JAMXWN010000019.1"/>
</dbReference>
<evidence type="ECO:0000313" key="1">
    <source>
        <dbReference type="EMBL" id="MFC6385218.1"/>
    </source>
</evidence>
<name>A0ABW1WD61_9BACL</name>
<dbReference type="EMBL" id="JBHSTQ010000001">
    <property type="protein sequence ID" value="MFC6385218.1"/>
    <property type="molecule type" value="Genomic_DNA"/>
</dbReference>
<organism evidence="1 2">
    <name type="scientific">Sporolactobacillus kofuensis</name>
    <dbReference type="NCBI Taxonomy" id="269672"/>
    <lineage>
        <taxon>Bacteria</taxon>
        <taxon>Bacillati</taxon>
        <taxon>Bacillota</taxon>
        <taxon>Bacilli</taxon>
        <taxon>Bacillales</taxon>
        <taxon>Sporolactobacillaceae</taxon>
        <taxon>Sporolactobacillus</taxon>
    </lineage>
</organism>